<reference evidence="1 2" key="1">
    <citation type="journal article" date="2016" name="Mol. Biol. Evol.">
        <title>Comparative Genomics of Early-Diverging Mushroom-Forming Fungi Provides Insights into the Origins of Lignocellulose Decay Capabilities.</title>
        <authorList>
            <person name="Nagy L.G."/>
            <person name="Riley R."/>
            <person name="Tritt A."/>
            <person name="Adam C."/>
            <person name="Daum C."/>
            <person name="Floudas D."/>
            <person name="Sun H."/>
            <person name="Yadav J.S."/>
            <person name="Pangilinan J."/>
            <person name="Larsson K.H."/>
            <person name="Matsuura K."/>
            <person name="Barry K."/>
            <person name="Labutti K."/>
            <person name="Kuo R."/>
            <person name="Ohm R.A."/>
            <person name="Bhattacharya S.S."/>
            <person name="Shirouzu T."/>
            <person name="Yoshinaga Y."/>
            <person name="Martin F.M."/>
            <person name="Grigoriev I.V."/>
            <person name="Hibbett D.S."/>
        </authorList>
    </citation>
    <scope>NUCLEOTIDE SEQUENCE [LARGE SCALE GENOMIC DNA]</scope>
    <source>
        <strain evidence="1 2">HHB12733</strain>
    </source>
</reference>
<protein>
    <submittedName>
        <fullName evidence="1">Uncharacterized protein</fullName>
    </submittedName>
</protein>
<accession>A0A165FDP3</accession>
<gene>
    <name evidence="1" type="ORF">CALCODRAFT_509367</name>
</gene>
<dbReference type="AlphaFoldDB" id="A0A165FDP3"/>
<dbReference type="Proteomes" id="UP000076842">
    <property type="component" value="Unassembled WGS sequence"/>
</dbReference>
<keyword evidence="2" id="KW-1185">Reference proteome</keyword>
<sequence length="338" mass="37774">MSLFIQGTDGVLLRDRWGFPEATLASDNPAHLSTFPPSYEGVCHLLTICSKTNIIDKGHHTDIMADLGDNGSSSLAILRLQGFLKHTKIGTYGNWDGNSDNCMSAINAIHLEPGSGAFGAIWVDTWRAIDHVRRWYGAMTHAICADRVRISDMDSIRCSRRVFSRYRNESYIASGRGNQMLDAALTRVSHQWYPEVPALLGVRRSDGRVSHGHPAVFHDGDFVDIAISFDVVERPGNTFNLYLKLEHLVQLAAHDSLYSSVKAYLLLLLVTADMLTVYASHTWDPNSFYNHECTACNLGVRRRRGGGIPLKRSSLHYQSVPVIFTSQNEIRSISEKRL</sequence>
<proteinExistence type="predicted"/>
<evidence type="ECO:0000313" key="2">
    <source>
        <dbReference type="Proteomes" id="UP000076842"/>
    </source>
</evidence>
<dbReference type="EMBL" id="KV423975">
    <property type="protein sequence ID" value="KZT56597.1"/>
    <property type="molecule type" value="Genomic_DNA"/>
</dbReference>
<evidence type="ECO:0000313" key="1">
    <source>
        <dbReference type="EMBL" id="KZT56597.1"/>
    </source>
</evidence>
<organism evidence="1 2">
    <name type="scientific">Calocera cornea HHB12733</name>
    <dbReference type="NCBI Taxonomy" id="1353952"/>
    <lineage>
        <taxon>Eukaryota</taxon>
        <taxon>Fungi</taxon>
        <taxon>Dikarya</taxon>
        <taxon>Basidiomycota</taxon>
        <taxon>Agaricomycotina</taxon>
        <taxon>Dacrymycetes</taxon>
        <taxon>Dacrymycetales</taxon>
        <taxon>Dacrymycetaceae</taxon>
        <taxon>Calocera</taxon>
    </lineage>
</organism>
<dbReference type="OrthoDB" id="3270129at2759"/>
<name>A0A165FDP3_9BASI</name>
<dbReference type="InParanoid" id="A0A165FDP3"/>